<dbReference type="InterPro" id="IPR006645">
    <property type="entry name" value="NGN-like_dom"/>
</dbReference>
<dbReference type="RefSeq" id="WP_115791756.1">
    <property type="nucleotide sequence ID" value="NZ_QSLN01000001.1"/>
</dbReference>
<dbReference type="CDD" id="cd06091">
    <property type="entry name" value="KOW_NusG"/>
    <property type="match status" value="1"/>
</dbReference>
<dbReference type="GO" id="GO:0006354">
    <property type="term" value="P:DNA-templated transcription elongation"/>
    <property type="evidence" value="ECO:0007669"/>
    <property type="project" value="UniProtKB-UniRule"/>
</dbReference>
<keyword evidence="4 5" id="KW-0804">Transcription</keyword>
<dbReference type="CDD" id="cd09891">
    <property type="entry name" value="NGN_Bact_1"/>
    <property type="match status" value="1"/>
</dbReference>
<evidence type="ECO:0000256" key="7">
    <source>
        <dbReference type="RuleBase" id="RU000538"/>
    </source>
</evidence>
<dbReference type="InterPro" id="IPR047050">
    <property type="entry name" value="NGN"/>
</dbReference>
<dbReference type="InterPro" id="IPR001062">
    <property type="entry name" value="Transcrpt_antiterm_NusG"/>
</dbReference>
<evidence type="ECO:0000313" key="10">
    <source>
        <dbReference type="EMBL" id="RDV84762.1"/>
    </source>
</evidence>
<feature type="domain" description="KOW" evidence="9">
    <location>
        <begin position="121"/>
        <end position="148"/>
    </location>
</feature>
<dbReference type="Pfam" id="PF00467">
    <property type="entry name" value="KOW"/>
    <property type="match status" value="1"/>
</dbReference>
<comment type="caution">
    <text evidence="10">The sequence shown here is derived from an EMBL/GenBank/DDBJ whole genome shotgun (WGS) entry which is preliminary data.</text>
</comment>
<gene>
    <name evidence="5" type="primary">nusG</name>
    <name evidence="10" type="ORF">DXX99_01575</name>
</gene>
<dbReference type="FunFam" id="3.30.70.940:FF:000002">
    <property type="entry name" value="Transcription termination/antitermination protein NusG"/>
    <property type="match status" value="1"/>
</dbReference>
<dbReference type="GO" id="GO:0031564">
    <property type="term" value="P:transcription antitermination"/>
    <property type="evidence" value="ECO:0007669"/>
    <property type="project" value="UniProtKB-UniRule"/>
</dbReference>
<sequence length="175" mass="20154">MGERRWYVIHTYSGYENKVKANLEKRIASMNMEDKIFNIVIPEEDVIEIKDGKKKATKRRIFPGYILVEMILTDESWYVVRNTPGVTGFVGSGNRPVPLSEEEVEEILKRTRGEAPRFRIDISPGEKVRVTSGPFQNFIGVVEEVNAEKAKLRVMISMFGRETPIELDYTQVEKI</sequence>
<dbReference type="AlphaFoldDB" id="A0A3D8P7C0"/>
<evidence type="ECO:0000256" key="3">
    <source>
        <dbReference type="ARBA" id="ARBA00023015"/>
    </source>
</evidence>
<accession>A0A3D8P7C0</accession>
<keyword evidence="2 5" id="KW-0889">Transcription antitermination</keyword>
<dbReference type="HAMAP" id="MF_00948">
    <property type="entry name" value="NusG"/>
    <property type="match status" value="1"/>
</dbReference>
<evidence type="ECO:0000256" key="6">
    <source>
        <dbReference type="NCBIfam" id="TIGR00922"/>
    </source>
</evidence>
<dbReference type="InterPro" id="IPR008991">
    <property type="entry name" value="Translation_prot_SH3-like_sf"/>
</dbReference>
<dbReference type="EMBL" id="QSLN01000001">
    <property type="protein sequence ID" value="RDV84762.1"/>
    <property type="molecule type" value="Genomic_DNA"/>
</dbReference>
<keyword evidence="3 5" id="KW-0805">Transcription regulation</keyword>
<dbReference type="PANTHER" id="PTHR30265">
    <property type="entry name" value="RHO-INTERACTING TRANSCRIPTION TERMINATION FACTOR NUSG"/>
    <property type="match status" value="1"/>
</dbReference>
<dbReference type="FunFam" id="2.30.30.30:FF:000002">
    <property type="entry name" value="Transcription termination/antitermination factor NusG"/>
    <property type="match status" value="1"/>
</dbReference>
<dbReference type="NCBIfam" id="TIGR00922">
    <property type="entry name" value="nusG"/>
    <property type="match status" value="1"/>
</dbReference>
<dbReference type="Pfam" id="PF02357">
    <property type="entry name" value="NusG"/>
    <property type="match status" value="1"/>
</dbReference>
<dbReference type="Gene3D" id="2.30.30.30">
    <property type="match status" value="1"/>
</dbReference>
<keyword evidence="11" id="KW-1185">Reference proteome</keyword>
<dbReference type="SUPFAM" id="SSF82679">
    <property type="entry name" value="N-utilization substance G protein NusG, N-terminal domain"/>
    <property type="match status" value="1"/>
</dbReference>
<dbReference type="PANTHER" id="PTHR30265:SF2">
    <property type="entry name" value="TRANSCRIPTION TERMINATION_ANTITERMINATION PROTEIN NUSG"/>
    <property type="match status" value="1"/>
</dbReference>
<proteinExistence type="inferred from homology"/>
<protein>
    <recommendedName>
        <fullName evidence="5 6">Transcription termination/antitermination protein NusG</fullName>
    </recommendedName>
</protein>
<dbReference type="GO" id="GO:0006353">
    <property type="term" value="P:DNA-templated transcription termination"/>
    <property type="evidence" value="ECO:0007669"/>
    <property type="project" value="UniProtKB-UniRule"/>
</dbReference>
<dbReference type="PRINTS" id="PR00338">
    <property type="entry name" value="NUSGTNSCPFCT"/>
</dbReference>
<dbReference type="GO" id="GO:0005829">
    <property type="term" value="C:cytosol"/>
    <property type="evidence" value="ECO:0007669"/>
    <property type="project" value="TreeGrafter"/>
</dbReference>
<dbReference type="InterPro" id="IPR005824">
    <property type="entry name" value="KOW"/>
</dbReference>
<dbReference type="PROSITE" id="PS01014">
    <property type="entry name" value="NUSG"/>
    <property type="match status" value="1"/>
</dbReference>
<dbReference type="OrthoDB" id="9809075at2"/>
<evidence type="ECO:0000259" key="9">
    <source>
        <dbReference type="SMART" id="SM00739"/>
    </source>
</evidence>
<comment type="similarity">
    <text evidence="5 7">Belongs to the NusG family.</text>
</comment>
<dbReference type="Proteomes" id="UP000256329">
    <property type="component" value="Unassembled WGS sequence"/>
</dbReference>
<dbReference type="InterPro" id="IPR014722">
    <property type="entry name" value="Rib_uL2_dom2"/>
</dbReference>
<name>A0A3D8P7C0_9THEO</name>
<dbReference type="GO" id="GO:0032784">
    <property type="term" value="P:regulation of DNA-templated transcription elongation"/>
    <property type="evidence" value="ECO:0007669"/>
    <property type="project" value="InterPro"/>
</dbReference>
<evidence type="ECO:0000313" key="11">
    <source>
        <dbReference type="Proteomes" id="UP000256329"/>
    </source>
</evidence>
<evidence type="ECO:0000259" key="8">
    <source>
        <dbReference type="SMART" id="SM00738"/>
    </source>
</evidence>
<organism evidence="10 11">
    <name type="scientific">Ammonifex thiophilus</name>
    <dbReference type="NCBI Taxonomy" id="444093"/>
    <lineage>
        <taxon>Bacteria</taxon>
        <taxon>Bacillati</taxon>
        <taxon>Bacillota</taxon>
        <taxon>Clostridia</taxon>
        <taxon>Thermoanaerobacterales</taxon>
        <taxon>Thermoanaerobacteraceae</taxon>
        <taxon>Ammonifex</taxon>
    </lineage>
</organism>
<dbReference type="InterPro" id="IPR015869">
    <property type="entry name" value="Transcrpt_antiterm_NusG_bac_CS"/>
</dbReference>
<dbReference type="InterPro" id="IPR036735">
    <property type="entry name" value="NGN_dom_sf"/>
</dbReference>
<reference evidence="10 11" key="1">
    <citation type="submission" date="2018-08" db="EMBL/GenBank/DDBJ databases">
        <title>Form III RuBisCO-mediated autotrophy in Thermodesulfobium bacteria.</title>
        <authorList>
            <person name="Toshchakov S.V."/>
            <person name="Kublanov I.V."/>
            <person name="Frolov E."/>
            <person name="Bonch-Osmolovskaya E.A."/>
            <person name="Tourova T.P."/>
            <person name="Chernych N.A."/>
            <person name="Lebedinsky A.V."/>
        </authorList>
    </citation>
    <scope>NUCLEOTIDE SEQUENCE [LARGE SCALE GENOMIC DNA]</scope>
    <source>
        <strain evidence="10 11">SR</strain>
    </source>
</reference>
<dbReference type="InterPro" id="IPR043425">
    <property type="entry name" value="NusG-like"/>
</dbReference>
<dbReference type="Gene3D" id="3.30.70.940">
    <property type="entry name" value="NusG, N-terminal domain"/>
    <property type="match status" value="1"/>
</dbReference>
<evidence type="ECO:0000256" key="2">
    <source>
        <dbReference type="ARBA" id="ARBA00022814"/>
    </source>
</evidence>
<evidence type="ECO:0000256" key="4">
    <source>
        <dbReference type="ARBA" id="ARBA00023163"/>
    </source>
</evidence>
<dbReference type="SUPFAM" id="SSF50104">
    <property type="entry name" value="Translation proteins SH3-like domain"/>
    <property type="match status" value="1"/>
</dbReference>
<evidence type="ECO:0000256" key="1">
    <source>
        <dbReference type="ARBA" id="ARBA00022472"/>
    </source>
</evidence>
<dbReference type="SMART" id="SM00739">
    <property type="entry name" value="KOW"/>
    <property type="match status" value="1"/>
</dbReference>
<evidence type="ECO:0000256" key="5">
    <source>
        <dbReference type="HAMAP-Rule" id="MF_00948"/>
    </source>
</evidence>
<dbReference type="SMART" id="SM00738">
    <property type="entry name" value="NGN"/>
    <property type="match status" value="1"/>
</dbReference>
<keyword evidence="1 5" id="KW-0806">Transcription termination</keyword>
<feature type="domain" description="NusG-like N-terminal" evidence="8">
    <location>
        <begin position="3"/>
        <end position="111"/>
    </location>
</feature>
<comment type="function">
    <text evidence="5 7">Participates in transcription elongation, termination and antitermination.</text>
</comment>